<evidence type="ECO:0000313" key="3">
    <source>
        <dbReference type="EMBL" id="KAG7163725.1"/>
    </source>
</evidence>
<feature type="coiled-coil region" evidence="1">
    <location>
        <begin position="57"/>
        <end position="98"/>
    </location>
</feature>
<dbReference type="AlphaFoldDB" id="A0A8J5JTB8"/>
<reference evidence="3" key="1">
    <citation type="journal article" date="2021" name="Sci. Adv.">
        <title>The American lobster genome reveals insights on longevity, neural, and immune adaptations.</title>
        <authorList>
            <person name="Polinski J.M."/>
            <person name="Zimin A.V."/>
            <person name="Clark K.F."/>
            <person name="Kohn A.B."/>
            <person name="Sadowski N."/>
            <person name="Timp W."/>
            <person name="Ptitsyn A."/>
            <person name="Khanna P."/>
            <person name="Romanova D.Y."/>
            <person name="Williams P."/>
            <person name="Greenwood S.J."/>
            <person name="Moroz L.L."/>
            <person name="Walt D.R."/>
            <person name="Bodnar A.G."/>
        </authorList>
    </citation>
    <scope>NUCLEOTIDE SEQUENCE</scope>
    <source>
        <strain evidence="3">GMGI-L3</strain>
    </source>
</reference>
<keyword evidence="4" id="KW-1185">Reference proteome</keyword>
<name>A0A8J5JTB8_HOMAM</name>
<protein>
    <submittedName>
        <fullName evidence="3">Putative Bivalent Mical/EHBP Rab binding domain-containing protein</fullName>
    </submittedName>
</protein>
<evidence type="ECO:0000313" key="4">
    <source>
        <dbReference type="Proteomes" id="UP000747542"/>
    </source>
</evidence>
<evidence type="ECO:0000256" key="2">
    <source>
        <dbReference type="SAM" id="MobiDB-lite"/>
    </source>
</evidence>
<comment type="caution">
    <text evidence="3">The sequence shown here is derived from an EMBL/GenBank/DDBJ whole genome shotgun (WGS) entry which is preliminary data.</text>
</comment>
<feature type="region of interest" description="Disordered" evidence="2">
    <location>
        <begin position="1"/>
        <end position="39"/>
    </location>
</feature>
<sequence>MHRPSSRHEELKERQAFIRTGQTRSSKSPGTSAIVIKEDDDDDVHVEYQIQAVSPANEQTCESSRYLQNELESLEREQQQIDEQAAKLEKRLRKIMDLRGKLMGLCEPLCLPPPPPPAFIRSPHLYTPCPFTCIEFV</sequence>
<evidence type="ECO:0000256" key="1">
    <source>
        <dbReference type="SAM" id="Coils"/>
    </source>
</evidence>
<feature type="compositionally biased region" description="Basic and acidic residues" evidence="2">
    <location>
        <begin position="1"/>
        <end position="16"/>
    </location>
</feature>
<dbReference type="EMBL" id="JAHLQT010026447">
    <property type="protein sequence ID" value="KAG7163725.1"/>
    <property type="molecule type" value="Genomic_DNA"/>
</dbReference>
<gene>
    <name evidence="3" type="ORF">Hamer_G002959</name>
</gene>
<organism evidence="3 4">
    <name type="scientific">Homarus americanus</name>
    <name type="common">American lobster</name>
    <dbReference type="NCBI Taxonomy" id="6706"/>
    <lineage>
        <taxon>Eukaryota</taxon>
        <taxon>Metazoa</taxon>
        <taxon>Ecdysozoa</taxon>
        <taxon>Arthropoda</taxon>
        <taxon>Crustacea</taxon>
        <taxon>Multicrustacea</taxon>
        <taxon>Malacostraca</taxon>
        <taxon>Eumalacostraca</taxon>
        <taxon>Eucarida</taxon>
        <taxon>Decapoda</taxon>
        <taxon>Pleocyemata</taxon>
        <taxon>Astacidea</taxon>
        <taxon>Nephropoidea</taxon>
        <taxon>Nephropidae</taxon>
        <taxon>Homarus</taxon>
    </lineage>
</organism>
<proteinExistence type="predicted"/>
<keyword evidence="1" id="KW-0175">Coiled coil</keyword>
<dbReference type="Proteomes" id="UP000747542">
    <property type="component" value="Unassembled WGS sequence"/>
</dbReference>
<accession>A0A8J5JTB8</accession>
<feature type="compositionally biased region" description="Polar residues" evidence="2">
    <location>
        <begin position="20"/>
        <end position="31"/>
    </location>
</feature>